<name>A0A2K8UBE3_9GAMM</name>
<evidence type="ECO:0000259" key="1">
    <source>
        <dbReference type="Pfam" id="PF07589"/>
    </source>
</evidence>
<feature type="domain" description="Ice-binding protein C-terminal" evidence="1">
    <location>
        <begin position="260"/>
        <end position="283"/>
    </location>
</feature>
<dbReference type="Proteomes" id="UP000232638">
    <property type="component" value="Chromosome"/>
</dbReference>
<gene>
    <name evidence="2" type="ORF">THSYN_19415</name>
</gene>
<reference evidence="2 3" key="1">
    <citation type="submission" date="2017-03" db="EMBL/GenBank/DDBJ databases">
        <title>Complete genome sequence of Candidatus 'Thiodictyon syntrophicum' sp. nov. strain Cad16T, a photolithoautotroph purple sulfur bacterium isolated from an alpine meromictic lake.</title>
        <authorList>
            <person name="Luedin S.M."/>
            <person name="Pothier J.F."/>
            <person name="Danza F."/>
            <person name="Storelli N."/>
            <person name="Wittwer M."/>
            <person name="Tonolla M."/>
        </authorList>
    </citation>
    <scope>NUCLEOTIDE SEQUENCE [LARGE SCALE GENOMIC DNA]</scope>
    <source>
        <strain evidence="2 3">Cad16T</strain>
    </source>
</reference>
<organism evidence="2 3">
    <name type="scientific">Candidatus Thiodictyon syntrophicum</name>
    <dbReference type="NCBI Taxonomy" id="1166950"/>
    <lineage>
        <taxon>Bacteria</taxon>
        <taxon>Pseudomonadati</taxon>
        <taxon>Pseudomonadota</taxon>
        <taxon>Gammaproteobacteria</taxon>
        <taxon>Chromatiales</taxon>
        <taxon>Chromatiaceae</taxon>
        <taxon>Thiodictyon</taxon>
    </lineage>
</organism>
<protein>
    <recommendedName>
        <fullName evidence="1">Ice-binding protein C-terminal domain-containing protein</fullName>
    </recommendedName>
</protein>
<dbReference type="KEGG" id="tsy:THSYN_19415"/>
<dbReference type="InterPro" id="IPR013424">
    <property type="entry name" value="Ice-binding_C"/>
</dbReference>
<proteinExistence type="predicted"/>
<dbReference type="AlphaFoldDB" id="A0A2K8UBE3"/>
<dbReference type="Pfam" id="PF07589">
    <property type="entry name" value="PEP-CTERM"/>
    <property type="match status" value="1"/>
</dbReference>
<dbReference type="EMBL" id="CP020370">
    <property type="protein sequence ID" value="AUB82898.1"/>
    <property type="molecule type" value="Genomic_DNA"/>
</dbReference>
<keyword evidence="3" id="KW-1185">Reference proteome</keyword>
<accession>A0A2K8UBE3</accession>
<evidence type="ECO:0000313" key="3">
    <source>
        <dbReference type="Proteomes" id="UP000232638"/>
    </source>
</evidence>
<evidence type="ECO:0000313" key="2">
    <source>
        <dbReference type="EMBL" id="AUB82898.1"/>
    </source>
</evidence>
<sequence>MIGPGICRRSPGASSLDWVNPAPGGSPGAALQALSGSKFAVSARNRGHQCPLVRTGSGAHRSMKKIDLALALCGVLAACNAGALTIDSFDTTQSNKRVANGASVDIPINTSGAGVTYIGTSRTLSSQAATGETSWTDARIATASYPSALYVANNASPGTVYVQWNGISGSDRDFTAGNALGLRISLPALVNNALTVTFLVNGTSSASRTFTSSTSDDLFTFASFTDRSVFADVSTLRMTTTMTLGTSDPTGWAAIGLVETVPLPGTLMLVGIGLAGLARSVKRA</sequence>